<dbReference type="EMBL" id="OU466859">
    <property type="protein sequence ID" value="CAH2054909.1"/>
    <property type="molecule type" value="Genomic_DNA"/>
</dbReference>
<evidence type="ECO:0000313" key="8">
    <source>
        <dbReference type="Proteomes" id="UP000836841"/>
    </source>
</evidence>
<dbReference type="Proteomes" id="UP000836841">
    <property type="component" value="Chromosome 3"/>
</dbReference>
<feature type="region of interest" description="Disordered" evidence="6">
    <location>
        <begin position="670"/>
        <end position="881"/>
    </location>
</feature>
<dbReference type="AlphaFoldDB" id="A0AAU9S6I8"/>
<dbReference type="InterPro" id="IPR004963">
    <property type="entry name" value="PAE/NOTUM"/>
</dbReference>
<feature type="compositionally biased region" description="Basic and acidic residues" evidence="6">
    <location>
        <begin position="907"/>
        <end position="917"/>
    </location>
</feature>
<gene>
    <name evidence="7" type="ORF">TAV2_LOCUS11551</name>
</gene>
<reference evidence="7 8" key="1">
    <citation type="submission" date="2022-03" db="EMBL/GenBank/DDBJ databases">
        <authorList>
            <person name="Nunn A."/>
            <person name="Chopra R."/>
            <person name="Nunn A."/>
            <person name="Contreras Garrido A."/>
        </authorList>
    </citation>
    <scope>NUCLEOTIDE SEQUENCE [LARGE SCALE GENOMIC DNA]</scope>
</reference>
<feature type="compositionally biased region" description="Basic and acidic residues" evidence="6">
    <location>
        <begin position="489"/>
        <end position="521"/>
    </location>
</feature>
<feature type="compositionally biased region" description="Acidic residues" evidence="6">
    <location>
        <begin position="522"/>
        <end position="533"/>
    </location>
</feature>
<accession>A0AAU9S6I8</accession>
<keyword evidence="4" id="KW-0134">Cell wall</keyword>
<evidence type="ECO:0000313" key="7">
    <source>
        <dbReference type="EMBL" id="CAH2054909.1"/>
    </source>
</evidence>
<evidence type="ECO:0000256" key="2">
    <source>
        <dbReference type="ARBA" id="ARBA00004191"/>
    </source>
</evidence>
<evidence type="ECO:0000256" key="4">
    <source>
        <dbReference type="ARBA" id="ARBA00022512"/>
    </source>
</evidence>
<feature type="compositionally biased region" description="Low complexity" evidence="6">
    <location>
        <begin position="408"/>
        <end position="419"/>
    </location>
</feature>
<evidence type="ECO:0000256" key="3">
    <source>
        <dbReference type="ARBA" id="ARBA00005784"/>
    </source>
</evidence>
<feature type="compositionally biased region" description="Basic and acidic residues" evidence="6">
    <location>
        <begin position="855"/>
        <end position="873"/>
    </location>
</feature>
<feature type="compositionally biased region" description="Low complexity" evidence="6">
    <location>
        <begin position="478"/>
        <end position="488"/>
    </location>
</feature>
<feature type="compositionally biased region" description="Basic and acidic residues" evidence="6">
    <location>
        <begin position="534"/>
        <end position="554"/>
    </location>
</feature>
<feature type="region of interest" description="Disordered" evidence="6">
    <location>
        <begin position="400"/>
        <end position="424"/>
    </location>
</feature>
<feature type="compositionally biased region" description="Basic and acidic residues" evidence="6">
    <location>
        <begin position="681"/>
        <end position="734"/>
    </location>
</feature>
<organism evidence="7 8">
    <name type="scientific">Thlaspi arvense</name>
    <name type="common">Field penny-cress</name>
    <dbReference type="NCBI Taxonomy" id="13288"/>
    <lineage>
        <taxon>Eukaryota</taxon>
        <taxon>Viridiplantae</taxon>
        <taxon>Streptophyta</taxon>
        <taxon>Embryophyta</taxon>
        <taxon>Tracheophyta</taxon>
        <taxon>Spermatophyta</taxon>
        <taxon>Magnoliopsida</taxon>
        <taxon>eudicotyledons</taxon>
        <taxon>Gunneridae</taxon>
        <taxon>Pentapetalae</taxon>
        <taxon>rosids</taxon>
        <taxon>malvids</taxon>
        <taxon>Brassicales</taxon>
        <taxon>Brassicaceae</taxon>
        <taxon>Thlaspideae</taxon>
        <taxon>Thlaspi</taxon>
    </lineage>
</organism>
<sequence>MKIDRIEELEFGFSKYSSNLNPLLVGLTLIRGADSGAVCLDGTLPGYHLHRGHGSGANSWLIQLEGGGWCNNVRTCVYRKKTRRGSSNYMEKQLQFTGILSDKAQENPDFFNWNRVKLRYCDGASFSGDGQNQAAQLQFRGERIWRAAIDDLKAKGMRYANQALLSGCSAGGLAAILRCDEFRNLFPGSTKVKCLSDAGLFLDTADVSGGRTIRNLYNGVVEFQSVKNNLPRMCTNHMDPTSCFFPQNLISQMKTPLFIVNAAYDTWQIQSSIAPTSADPSGFWHDCRLNHEKCTPAQMRFLQGFRDQMLRVVRGFSMSRQNGLFINSCFAHCQTERQDTWFADDSPVIRKKAVAIAVGDWYFDRAEVKLVDCPYPCDKSCHNLIMDRNNNNKIVKDKEIPSESSFMASDSQTATATTSEKPLENKVNEEAKLMEKEIVLPETADVVEDESVSDSNLTVTKEEQIDQTPAGEPEKEPPAVVKEVAAVVKAEESTEKGKDESGEKVAEQAELKEPTLVKEVVEEVNAEAADEEKSEERKDEDGEKKVAEQVELKEPTQFIEEVNAKVVGEEKTEEGKDENGEKIVAEQVELKEATPVKESVESVGEEKAEEKQIVERVVEEDSKDKEETKVVDVSESTDEAGGKMVEVEPVDVQLVREVSAETVDEKIKDADVFEVKPNPEASEKVTQPEKTKELAPEAEVVKAEETPETKEEAKVELEERIVETGINLKEEKTSESAVPTNQDSDTNTTKEAEGDISSPVDVIEKAITEEKHVVVEPSKDEKENGSEAKDVVTKLPTEDENVKKDTEAPPADDKSEETVKETDTESRDKETEANKQEESITEKAAEVVETATVAKESDEPKQEPEVTTKEVVVKQKHSNSIMSKVKQSLVKAKKAIIGKSPSSKTISTEESKEEVKV</sequence>
<evidence type="ECO:0000256" key="1">
    <source>
        <dbReference type="ARBA" id="ARBA00003534"/>
    </source>
</evidence>
<keyword evidence="8" id="KW-1185">Reference proteome</keyword>
<dbReference type="Pfam" id="PF03283">
    <property type="entry name" value="PAE"/>
    <property type="match status" value="1"/>
</dbReference>
<feature type="compositionally biased region" description="Basic and acidic residues" evidence="6">
    <location>
        <begin position="762"/>
        <end position="846"/>
    </location>
</feature>
<dbReference type="GO" id="GO:0052793">
    <property type="term" value="F:pectin acetylesterase activity"/>
    <property type="evidence" value="ECO:0007669"/>
    <property type="project" value="TreeGrafter"/>
</dbReference>
<evidence type="ECO:0008006" key="9">
    <source>
        <dbReference type="Google" id="ProtNLM"/>
    </source>
</evidence>
<keyword evidence="5" id="KW-0961">Cell wall biogenesis/degradation</keyword>
<dbReference type="GO" id="GO:0071555">
    <property type="term" value="P:cell wall organization"/>
    <property type="evidence" value="ECO:0007669"/>
    <property type="project" value="UniProtKB-KW"/>
</dbReference>
<evidence type="ECO:0000256" key="6">
    <source>
        <dbReference type="SAM" id="MobiDB-lite"/>
    </source>
</evidence>
<feature type="compositionally biased region" description="Basic and acidic residues" evidence="6">
    <location>
        <begin position="567"/>
        <end position="632"/>
    </location>
</feature>
<comment type="function">
    <text evidence="1">Hydrolyzes acetyl esters in homogalacturonan regions of pectin. In type I primary cell wall, galacturonic acid residues of pectin can be acetylated at the O-2 and O-3 positions. Decreasing the degree of acetylation of pectin gels in vitro alters their physical properties.</text>
</comment>
<feature type="region of interest" description="Disordered" evidence="6">
    <location>
        <begin position="442"/>
        <end position="645"/>
    </location>
</feature>
<name>A0AAU9S6I8_THLAR</name>
<feature type="compositionally biased region" description="Polar residues" evidence="6">
    <location>
        <begin position="735"/>
        <end position="747"/>
    </location>
</feature>
<feature type="non-terminal residue" evidence="7">
    <location>
        <position position="917"/>
    </location>
</feature>
<proteinExistence type="inferred from homology"/>
<dbReference type="GO" id="GO:0009505">
    <property type="term" value="C:plant-type cell wall"/>
    <property type="evidence" value="ECO:0007669"/>
    <property type="project" value="TreeGrafter"/>
</dbReference>
<protein>
    <recommendedName>
        <fullName evidence="9">Pectin acetylesterase</fullName>
    </recommendedName>
</protein>
<comment type="similarity">
    <text evidence="3">Belongs to the pectinacetylesterase family.</text>
</comment>
<feature type="region of interest" description="Disordered" evidence="6">
    <location>
        <begin position="893"/>
        <end position="917"/>
    </location>
</feature>
<comment type="subcellular location">
    <subcellularLocation>
        <location evidence="2">Secreted</location>
        <location evidence="2">Cell wall</location>
    </subcellularLocation>
</comment>
<keyword evidence="4" id="KW-0964">Secreted</keyword>
<dbReference type="PANTHER" id="PTHR21562:SF5">
    <property type="entry name" value="PECTIN ACETYLESTERASE 12"/>
    <property type="match status" value="1"/>
</dbReference>
<evidence type="ECO:0000256" key="5">
    <source>
        <dbReference type="ARBA" id="ARBA00023316"/>
    </source>
</evidence>
<dbReference type="PANTHER" id="PTHR21562">
    <property type="entry name" value="NOTUM-RELATED"/>
    <property type="match status" value="1"/>
</dbReference>